<organism evidence="2 3">
    <name type="scientific">Anthostomella pinea</name>
    <dbReference type="NCBI Taxonomy" id="933095"/>
    <lineage>
        <taxon>Eukaryota</taxon>
        <taxon>Fungi</taxon>
        <taxon>Dikarya</taxon>
        <taxon>Ascomycota</taxon>
        <taxon>Pezizomycotina</taxon>
        <taxon>Sordariomycetes</taxon>
        <taxon>Xylariomycetidae</taxon>
        <taxon>Xylariales</taxon>
        <taxon>Xylariaceae</taxon>
        <taxon>Anthostomella</taxon>
    </lineage>
</organism>
<feature type="compositionally biased region" description="Polar residues" evidence="1">
    <location>
        <begin position="1"/>
        <end position="11"/>
    </location>
</feature>
<dbReference type="EMBL" id="CAUWAG010000020">
    <property type="protein sequence ID" value="CAJ2512595.1"/>
    <property type="molecule type" value="Genomic_DNA"/>
</dbReference>
<dbReference type="Pfam" id="PF11905">
    <property type="entry name" value="DUF3425"/>
    <property type="match status" value="1"/>
</dbReference>
<dbReference type="AlphaFoldDB" id="A0AAI8VXK2"/>
<protein>
    <submittedName>
        <fullName evidence="2">Uu.00g007140.m01.CDS01</fullName>
    </submittedName>
</protein>
<dbReference type="PANTHER" id="PTHR38116:SF8">
    <property type="entry name" value="BZIP DOMAIN-CONTAINING PROTEIN"/>
    <property type="match status" value="1"/>
</dbReference>
<evidence type="ECO:0000313" key="2">
    <source>
        <dbReference type="EMBL" id="CAJ2512595.1"/>
    </source>
</evidence>
<dbReference type="InterPro" id="IPR021833">
    <property type="entry name" value="DUF3425"/>
</dbReference>
<evidence type="ECO:0000313" key="3">
    <source>
        <dbReference type="Proteomes" id="UP001295740"/>
    </source>
</evidence>
<dbReference type="CDD" id="cd14688">
    <property type="entry name" value="bZIP_YAP"/>
    <property type="match status" value="1"/>
</dbReference>
<name>A0AAI8VXK2_9PEZI</name>
<proteinExistence type="predicted"/>
<feature type="region of interest" description="Disordered" evidence="1">
    <location>
        <begin position="1"/>
        <end position="38"/>
    </location>
</feature>
<sequence length="323" mass="35545">MDGSRGANSPRQPKRRTVTAARKEQNKVAQRAYRKRQRELKQTVPLRPHITAPRRLEPRSTAEVLPDVADHLTGGHVPDVCSGDRPPCPAAEMPLEMPMAQVLADIEPLIHCGFPGPETSLTDIDLSLCLQTTVVPYTTAEEVCAPTIAAQETSLFPSFLDLSNLQDQETSTRIAVLTNAICLGIDISQLAVCAATHMSPFYRPTISPQQDPTALVASSTSGAVPPHLRPTLAQIMIPHHASLDLIPLPALRESAIMLSAAMPHLFDLWEMKLDIYARSALVCWRHWAGVSCHPWDMASWEVAPWFLRKWRMVVNGVGDGLLL</sequence>
<comment type="caution">
    <text evidence="2">The sequence shown here is derived from an EMBL/GenBank/DDBJ whole genome shotgun (WGS) entry which is preliminary data.</text>
</comment>
<evidence type="ECO:0000256" key="1">
    <source>
        <dbReference type="SAM" id="MobiDB-lite"/>
    </source>
</evidence>
<gene>
    <name evidence="2" type="ORF">KHLLAP_LOCUS13063</name>
</gene>
<dbReference type="Proteomes" id="UP001295740">
    <property type="component" value="Unassembled WGS sequence"/>
</dbReference>
<dbReference type="PANTHER" id="PTHR38116">
    <property type="entry name" value="CHROMOSOME 7, WHOLE GENOME SHOTGUN SEQUENCE"/>
    <property type="match status" value="1"/>
</dbReference>
<accession>A0AAI8VXK2</accession>
<keyword evidence="3" id="KW-1185">Reference proteome</keyword>
<reference evidence="2" key="1">
    <citation type="submission" date="2023-10" db="EMBL/GenBank/DDBJ databases">
        <authorList>
            <person name="Hackl T."/>
        </authorList>
    </citation>
    <scope>NUCLEOTIDE SEQUENCE</scope>
</reference>